<evidence type="ECO:0000313" key="7">
    <source>
        <dbReference type="Proteomes" id="UP000199503"/>
    </source>
</evidence>
<evidence type="ECO:0000256" key="3">
    <source>
        <dbReference type="ARBA" id="ARBA00023315"/>
    </source>
</evidence>
<reference evidence="7" key="1">
    <citation type="submission" date="2016-10" db="EMBL/GenBank/DDBJ databases">
        <authorList>
            <person name="Varghese N."/>
            <person name="Submissions S."/>
        </authorList>
    </citation>
    <scope>NUCLEOTIDE SEQUENCE [LARGE SCALE GENOMIC DNA]</scope>
    <source>
        <strain evidence="7">DSM 44437</strain>
    </source>
</reference>
<accession>A0A1H9X666</accession>
<dbReference type="PANTHER" id="PTHR42681:SF1">
    <property type="entry name" value="MALONYL-COA-ACYL CARRIER PROTEIN TRANSACYLASE, MITOCHONDRIAL"/>
    <property type="match status" value="1"/>
</dbReference>
<evidence type="ECO:0000256" key="1">
    <source>
        <dbReference type="ARBA" id="ARBA00013258"/>
    </source>
</evidence>
<dbReference type="GO" id="GO:0004314">
    <property type="term" value="F:[acyl-carrier-protein] S-malonyltransferase activity"/>
    <property type="evidence" value="ECO:0007669"/>
    <property type="project" value="UniProtKB-EC"/>
</dbReference>
<dbReference type="Pfam" id="PF21124">
    <property type="entry name" value="VinK_C"/>
    <property type="match status" value="1"/>
</dbReference>
<dbReference type="EC" id="2.3.1.39" evidence="1"/>
<dbReference type="RefSeq" id="WP_218159938.1">
    <property type="nucleotide sequence ID" value="NZ_FOFV01000028.1"/>
</dbReference>
<dbReference type="SUPFAM" id="SSF52151">
    <property type="entry name" value="FabD/lysophospholipase-like"/>
    <property type="match status" value="1"/>
</dbReference>
<sequence length="303" mass="33112">MTEGIALVFPGMGAAGFADIGRFLVLDRYARERTEEADGVLGGSLLAGFRAEGDQYGDFSQIAFLVCCLALADRAERELGVKPDFCAGPSLGQRPLAVYTGALGFADAVRMTIELARCEREYFASEPEELVTHCFVHVPDEPFHALLAELTERDEWIEVSGTLDRGGYLVSLRASLLDEVISSVRAAGGYSMRTMRPPVHARRFAPLRQKAEAEVVSRYEFADPRVPVVADQDGRLVGSAAGVRRMVLETFDQPIDWPAVVGTLTGRGVSTAYITGPDLLFHRLDCTTRNLRVVAVTPKTAWK</sequence>
<proteinExistence type="predicted"/>
<dbReference type="EMBL" id="FOFV01000028">
    <property type="protein sequence ID" value="SES41676.1"/>
    <property type="molecule type" value="Genomic_DNA"/>
</dbReference>
<evidence type="ECO:0000256" key="4">
    <source>
        <dbReference type="ARBA" id="ARBA00048462"/>
    </source>
</evidence>
<dbReference type="InterPro" id="IPR049416">
    <property type="entry name" value="VinK-like_small"/>
</dbReference>
<dbReference type="PANTHER" id="PTHR42681">
    <property type="entry name" value="MALONYL-COA-ACYL CARRIER PROTEIN TRANSACYLASE, MITOCHONDRIAL"/>
    <property type="match status" value="1"/>
</dbReference>
<dbReference type="STRING" id="65499.SAMN04488000_12840"/>
<protein>
    <recommendedName>
        <fullName evidence="1">[acyl-carrier-protein] S-malonyltransferase</fullName>
        <ecNumber evidence="1">2.3.1.39</ecNumber>
    </recommendedName>
</protein>
<evidence type="ECO:0000259" key="5">
    <source>
        <dbReference type="Pfam" id="PF21124"/>
    </source>
</evidence>
<dbReference type="GO" id="GO:0006633">
    <property type="term" value="P:fatty acid biosynthetic process"/>
    <property type="evidence" value="ECO:0007669"/>
    <property type="project" value="TreeGrafter"/>
</dbReference>
<dbReference type="Proteomes" id="UP000199503">
    <property type="component" value="Unassembled WGS sequence"/>
</dbReference>
<dbReference type="InterPro" id="IPR016035">
    <property type="entry name" value="Acyl_Trfase/lysoPLipase"/>
</dbReference>
<name>A0A1H9X666_9PSEU</name>
<evidence type="ECO:0000313" key="6">
    <source>
        <dbReference type="EMBL" id="SES41676.1"/>
    </source>
</evidence>
<evidence type="ECO:0000256" key="2">
    <source>
        <dbReference type="ARBA" id="ARBA00022679"/>
    </source>
</evidence>
<comment type="catalytic activity">
    <reaction evidence="4">
        <text>holo-[ACP] + malonyl-CoA = malonyl-[ACP] + CoA</text>
        <dbReference type="Rhea" id="RHEA:41792"/>
        <dbReference type="Rhea" id="RHEA-COMP:9623"/>
        <dbReference type="Rhea" id="RHEA-COMP:9685"/>
        <dbReference type="ChEBI" id="CHEBI:57287"/>
        <dbReference type="ChEBI" id="CHEBI:57384"/>
        <dbReference type="ChEBI" id="CHEBI:64479"/>
        <dbReference type="ChEBI" id="CHEBI:78449"/>
        <dbReference type="EC" id="2.3.1.39"/>
    </reaction>
</comment>
<keyword evidence="3" id="KW-0012">Acyltransferase</keyword>
<feature type="domain" description="Malonyl-CoA-[acyl-carrier-protein] transacylase small" evidence="5">
    <location>
        <begin position="134"/>
        <end position="195"/>
    </location>
</feature>
<dbReference type="Gene3D" id="3.40.366.10">
    <property type="entry name" value="Malonyl-Coenzyme A Acyl Carrier Protein, domain 2"/>
    <property type="match status" value="2"/>
</dbReference>
<organism evidence="6 7">
    <name type="scientific">Lentzea albida</name>
    <dbReference type="NCBI Taxonomy" id="65499"/>
    <lineage>
        <taxon>Bacteria</taxon>
        <taxon>Bacillati</taxon>
        <taxon>Actinomycetota</taxon>
        <taxon>Actinomycetes</taxon>
        <taxon>Pseudonocardiales</taxon>
        <taxon>Pseudonocardiaceae</taxon>
        <taxon>Lentzea</taxon>
    </lineage>
</organism>
<dbReference type="InterPro" id="IPR001227">
    <property type="entry name" value="Ac_transferase_dom_sf"/>
</dbReference>
<keyword evidence="7" id="KW-1185">Reference proteome</keyword>
<keyword evidence="2 6" id="KW-0808">Transferase</keyword>
<gene>
    <name evidence="6" type="ORF">SAMN04488000_12840</name>
</gene>
<dbReference type="InterPro" id="IPR050858">
    <property type="entry name" value="Mal-CoA-ACP_Trans/PKS_FabD"/>
</dbReference>
<dbReference type="AlphaFoldDB" id="A0A1H9X666"/>